<dbReference type="GO" id="GO:0005829">
    <property type="term" value="C:cytosol"/>
    <property type="evidence" value="ECO:0007669"/>
    <property type="project" value="TreeGrafter"/>
</dbReference>
<dbReference type="AlphaFoldDB" id="A0AAD9PLE1"/>
<proteinExistence type="predicted"/>
<evidence type="ECO:0000313" key="4">
    <source>
        <dbReference type="Proteomes" id="UP001214638"/>
    </source>
</evidence>
<dbReference type="EMBL" id="JALLKP010000002">
    <property type="protein sequence ID" value="KAK2196979.1"/>
    <property type="molecule type" value="Genomic_DNA"/>
</dbReference>
<evidence type="ECO:0000256" key="1">
    <source>
        <dbReference type="ARBA" id="ARBA00022942"/>
    </source>
</evidence>
<dbReference type="PANTHER" id="PTHR12387:SF0">
    <property type="entry name" value="26S PROTEASOME NON-ATPASE REGULATORY SUBUNIT 8"/>
    <property type="match status" value="1"/>
</dbReference>
<feature type="domain" description="CSN8/PSMD8/EIF3K" evidence="2">
    <location>
        <begin position="108"/>
        <end position="216"/>
    </location>
</feature>
<sequence>MSNQLIPKLEELSGAFKGVIGNPQQLEKCTQLLAEIKPLIICQSVDHNEKDVNFLLLIRQAHEIGALVSALDGNLEGFHFFYSQLHFLYFELVSFKVGLHFQNLPTSELMATLVGMNLLHLLMDNRIGEFYMLLELLPMETKTDVFVAYVVSLEQSMAEGNYAKLLDIESTTPCPYYKALAPMLAETARMKMAAVLELAYGDVAIPAAMEMLKIESLEVSPLFKNTFDRP</sequence>
<dbReference type="GO" id="GO:0005634">
    <property type="term" value="C:nucleus"/>
    <property type="evidence" value="ECO:0007669"/>
    <property type="project" value="TreeGrafter"/>
</dbReference>
<dbReference type="GO" id="GO:0043161">
    <property type="term" value="P:proteasome-mediated ubiquitin-dependent protein catabolic process"/>
    <property type="evidence" value="ECO:0007669"/>
    <property type="project" value="TreeGrafter"/>
</dbReference>
<dbReference type="PANTHER" id="PTHR12387">
    <property type="entry name" value="26S PROTEASOME NON-ATPASE REGULATORY SUBUNIT 8"/>
    <property type="match status" value="1"/>
</dbReference>
<dbReference type="GeneID" id="94336527"/>
<dbReference type="Proteomes" id="UP001214638">
    <property type="component" value="Unassembled WGS sequence"/>
</dbReference>
<keyword evidence="4" id="KW-1185">Reference proteome</keyword>
<comment type="caution">
    <text evidence="3">The sequence shown here is derived from an EMBL/GenBank/DDBJ whole genome shotgun (WGS) entry which is preliminary data.</text>
</comment>
<evidence type="ECO:0000313" key="3">
    <source>
        <dbReference type="EMBL" id="KAK2196979.1"/>
    </source>
</evidence>
<name>A0AAD9PLE1_9APIC</name>
<organism evidence="3 4">
    <name type="scientific">Babesia duncani</name>
    <dbReference type="NCBI Taxonomy" id="323732"/>
    <lineage>
        <taxon>Eukaryota</taxon>
        <taxon>Sar</taxon>
        <taxon>Alveolata</taxon>
        <taxon>Apicomplexa</taxon>
        <taxon>Aconoidasida</taxon>
        <taxon>Piroplasmida</taxon>
        <taxon>Babesiidae</taxon>
        <taxon>Babesia</taxon>
    </lineage>
</organism>
<dbReference type="KEGG" id="bdw:94336527"/>
<dbReference type="GO" id="GO:0008541">
    <property type="term" value="C:proteasome regulatory particle, lid subcomplex"/>
    <property type="evidence" value="ECO:0007669"/>
    <property type="project" value="TreeGrafter"/>
</dbReference>
<evidence type="ECO:0000259" key="2">
    <source>
        <dbReference type="Pfam" id="PF10075"/>
    </source>
</evidence>
<gene>
    <name evidence="3" type="ORF">BdWA1_002229</name>
</gene>
<dbReference type="InterPro" id="IPR006746">
    <property type="entry name" value="26S_Psome_Rpn12"/>
</dbReference>
<keyword evidence="1 3" id="KW-0647">Proteasome</keyword>
<dbReference type="RefSeq" id="XP_067803821.1">
    <property type="nucleotide sequence ID" value="XM_067947257.1"/>
</dbReference>
<protein>
    <submittedName>
        <fullName evidence="3">Bifunctional CSN8-PSMD8-EIF3K/26S proteasome non-ATPase regulatory subunit Rpn12</fullName>
    </submittedName>
</protein>
<dbReference type="InterPro" id="IPR033464">
    <property type="entry name" value="CSN8_PSD8_EIF3K"/>
</dbReference>
<dbReference type="Pfam" id="PF10075">
    <property type="entry name" value="CSN8_PSD8_EIF3K"/>
    <property type="match status" value="1"/>
</dbReference>
<dbReference type="Gene3D" id="1.25.40.990">
    <property type="match status" value="1"/>
</dbReference>
<accession>A0AAD9PLE1</accession>
<reference evidence="3" key="1">
    <citation type="journal article" date="2023" name="Nat. Microbiol.">
        <title>Babesia duncani multi-omics identifies virulence factors and drug targets.</title>
        <authorList>
            <person name="Singh P."/>
            <person name="Lonardi S."/>
            <person name="Liang Q."/>
            <person name="Vydyam P."/>
            <person name="Khabirova E."/>
            <person name="Fang T."/>
            <person name="Gihaz S."/>
            <person name="Thekkiniath J."/>
            <person name="Munshi M."/>
            <person name="Abel S."/>
            <person name="Ciampossin L."/>
            <person name="Batugedara G."/>
            <person name="Gupta M."/>
            <person name="Lu X.M."/>
            <person name="Lenz T."/>
            <person name="Chakravarty S."/>
            <person name="Cornillot E."/>
            <person name="Hu Y."/>
            <person name="Ma W."/>
            <person name="Gonzalez L.M."/>
            <person name="Sanchez S."/>
            <person name="Estrada K."/>
            <person name="Sanchez-Flores A."/>
            <person name="Montero E."/>
            <person name="Harb O.S."/>
            <person name="Le Roch K.G."/>
            <person name="Mamoun C.B."/>
        </authorList>
    </citation>
    <scope>NUCLEOTIDE SEQUENCE</scope>
    <source>
        <strain evidence="3">WA1</strain>
    </source>
</reference>